<dbReference type="OrthoDB" id="1416286at2"/>
<accession>A0A316TVH7</accession>
<dbReference type="EMBL" id="QGGB01000006">
    <property type="protein sequence ID" value="PWN06482.1"/>
    <property type="molecule type" value="Genomic_DNA"/>
</dbReference>
<proteinExistence type="predicted"/>
<comment type="caution">
    <text evidence="2">The sequence shown here is derived from an EMBL/GenBank/DDBJ whole genome shotgun (WGS) entry which is preliminary data.</text>
</comment>
<evidence type="ECO:0000313" key="2">
    <source>
        <dbReference type="EMBL" id="PWN06482.1"/>
    </source>
</evidence>
<dbReference type="RefSeq" id="WP_109646596.1">
    <property type="nucleotide sequence ID" value="NZ_QGGB01000006.1"/>
</dbReference>
<gene>
    <name evidence="2" type="ORF">DDZ15_08140</name>
</gene>
<protein>
    <submittedName>
        <fullName evidence="2">Uncharacterized protein</fullName>
    </submittedName>
</protein>
<organism evidence="2 3">
    <name type="scientific">Rhodohalobacter mucosus</name>
    <dbReference type="NCBI Taxonomy" id="2079485"/>
    <lineage>
        <taxon>Bacteria</taxon>
        <taxon>Pseudomonadati</taxon>
        <taxon>Balneolota</taxon>
        <taxon>Balneolia</taxon>
        <taxon>Balneolales</taxon>
        <taxon>Balneolaceae</taxon>
        <taxon>Rhodohalobacter</taxon>
    </lineage>
</organism>
<evidence type="ECO:0000313" key="3">
    <source>
        <dbReference type="Proteomes" id="UP000245533"/>
    </source>
</evidence>
<feature type="region of interest" description="Disordered" evidence="1">
    <location>
        <begin position="89"/>
        <end position="124"/>
    </location>
</feature>
<name>A0A316TVH7_9BACT</name>
<dbReference type="AlphaFoldDB" id="A0A316TVH7"/>
<evidence type="ECO:0000256" key="1">
    <source>
        <dbReference type="SAM" id="MobiDB-lite"/>
    </source>
</evidence>
<keyword evidence="3" id="KW-1185">Reference proteome</keyword>
<feature type="compositionally biased region" description="Basic and acidic residues" evidence="1">
    <location>
        <begin position="109"/>
        <end position="124"/>
    </location>
</feature>
<sequence>METPEADSVAAAKTLMDEFAEGTGLTKGGEEKQNRYLWTDAFAVQNFLALSSHTGDDTYKDLARHLIEKVHYTLGRFAPADSRTGWISGLGEEEGRKHPTAGGLRIGKKQPERKKTEPRDSQREWSRDGQYYHYHTRWISALLHAAQYLENDRDKLVENAAELSLAGKHFLRSTNEHLHLFWKMSVDLSYPQVLSMGAHDRLDGYLTALTCRRLTGDAFDFSEYLLQLEALCEGKNWQTSDPLGLGGLLLNTVRSAQLAADVDLPASVSPQTLFDDALKGLKSYAVQADHSSSPAYRLAFRECGLSLGLRVADSRRDILEDNGLESGKLDDRLYLADEIEHFWSKRENKDNPTYIDHVHINHVSLASSLLAQAESAFFSAPGFGEMNTISRQ</sequence>
<dbReference type="Proteomes" id="UP000245533">
    <property type="component" value="Unassembled WGS sequence"/>
</dbReference>
<reference evidence="2 3" key="1">
    <citation type="submission" date="2018-05" db="EMBL/GenBank/DDBJ databases">
        <title>Rhodohalobacter halophilus gen. nov., sp. nov., a moderately halophilic member of the family Balneolaceae.</title>
        <authorList>
            <person name="Liu Z.-W."/>
        </authorList>
    </citation>
    <scope>NUCLEOTIDE SEQUENCE [LARGE SCALE GENOMIC DNA]</scope>
    <source>
        <strain evidence="2 3">8A47</strain>
    </source>
</reference>